<keyword evidence="8 9" id="KW-0472">Membrane</keyword>
<keyword evidence="6 9" id="KW-0812">Transmembrane</keyword>
<gene>
    <name evidence="11" type="primary">malG_2</name>
    <name evidence="11" type="ORF">DSM106044_01983</name>
</gene>
<dbReference type="STRING" id="180332.GCA_000797495_04918"/>
<dbReference type="OrthoDB" id="9794684at2"/>
<dbReference type="EMBL" id="QGQD01000043">
    <property type="protein sequence ID" value="TLD01191.1"/>
    <property type="molecule type" value="Genomic_DNA"/>
</dbReference>
<evidence type="ECO:0000313" key="11">
    <source>
        <dbReference type="EMBL" id="TLD01191.1"/>
    </source>
</evidence>
<evidence type="ECO:0000256" key="9">
    <source>
        <dbReference type="RuleBase" id="RU363032"/>
    </source>
</evidence>
<keyword evidence="3 9" id="KW-0813">Transport</keyword>
<feature type="transmembrane region" description="Helical" evidence="9">
    <location>
        <begin position="242"/>
        <end position="263"/>
    </location>
</feature>
<dbReference type="PROSITE" id="PS50928">
    <property type="entry name" value="ABC_TM1"/>
    <property type="match status" value="1"/>
</dbReference>
<keyword evidence="12" id="KW-1185">Reference proteome</keyword>
<dbReference type="GO" id="GO:0015423">
    <property type="term" value="F:ABC-type maltose transporter activity"/>
    <property type="evidence" value="ECO:0007669"/>
    <property type="project" value="TreeGrafter"/>
</dbReference>
<dbReference type="GO" id="GO:0005886">
    <property type="term" value="C:plasma membrane"/>
    <property type="evidence" value="ECO:0007669"/>
    <property type="project" value="UniProtKB-SubCell"/>
</dbReference>
<dbReference type="PANTHER" id="PTHR32243">
    <property type="entry name" value="MALTOSE TRANSPORT SYSTEM PERMEASE-RELATED"/>
    <property type="match status" value="1"/>
</dbReference>
<protein>
    <submittedName>
        <fullName evidence="11">Maltose transport system permease protein MalG</fullName>
    </submittedName>
</protein>
<evidence type="ECO:0000256" key="5">
    <source>
        <dbReference type="ARBA" id="ARBA00022597"/>
    </source>
</evidence>
<keyword evidence="7 9" id="KW-1133">Transmembrane helix</keyword>
<evidence type="ECO:0000313" key="12">
    <source>
        <dbReference type="Proteomes" id="UP000306509"/>
    </source>
</evidence>
<feature type="transmembrane region" description="Helical" evidence="9">
    <location>
        <begin position="12"/>
        <end position="32"/>
    </location>
</feature>
<dbReference type="AlphaFoldDB" id="A0A4U8Q8G0"/>
<feature type="domain" description="ABC transmembrane type-1" evidence="10">
    <location>
        <begin position="71"/>
        <end position="264"/>
    </location>
</feature>
<reference evidence="11 12" key="1">
    <citation type="journal article" date="2019" name="Anaerobe">
        <title>Detection of Robinsoniella peoriensis in multiple bone samples of a trauma patient.</title>
        <authorList>
            <person name="Schrottner P."/>
            <person name="Hartwich K."/>
            <person name="Bunk B."/>
            <person name="Schober I."/>
            <person name="Helbig S."/>
            <person name="Rudolph W.W."/>
            <person name="Gunzer F."/>
        </authorList>
    </citation>
    <scope>NUCLEOTIDE SEQUENCE [LARGE SCALE GENOMIC DNA]</scope>
    <source>
        <strain evidence="11 12">DSM 106044</strain>
    </source>
</reference>
<accession>A0A4U8Q8G0</accession>
<comment type="subcellular location">
    <subcellularLocation>
        <location evidence="1 9">Cell membrane</location>
        <topology evidence="1 9">Multi-pass membrane protein</topology>
    </subcellularLocation>
</comment>
<comment type="caution">
    <text evidence="11">The sequence shown here is derived from an EMBL/GenBank/DDBJ whole genome shotgun (WGS) entry which is preliminary data.</text>
</comment>
<dbReference type="SUPFAM" id="SSF161098">
    <property type="entry name" value="MetI-like"/>
    <property type="match status" value="1"/>
</dbReference>
<comment type="similarity">
    <text evidence="2">Belongs to the binding-protein-dependent transport system permease family. MalFG subfamily.</text>
</comment>
<feature type="transmembrane region" description="Helical" evidence="9">
    <location>
        <begin position="70"/>
        <end position="95"/>
    </location>
</feature>
<evidence type="ECO:0000256" key="8">
    <source>
        <dbReference type="ARBA" id="ARBA00023136"/>
    </source>
</evidence>
<organism evidence="11 12">
    <name type="scientific">Robinsoniella peoriensis</name>
    <dbReference type="NCBI Taxonomy" id="180332"/>
    <lineage>
        <taxon>Bacteria</taxon>
        <taxon>Bacillati</taxon>
        <taxon>Bacillota</taxon>
        <taxon>Clostridia</taxon>
        <taxon>Lachnospirales</taxon>
        <taxon>Lachnospiraceae</taxon>
        <taxon>Robinsoniella</taxon>
    </lineage>
</organism>
<dbReference type="Pfam" id="PF00528">
    <property type="entry name" value="BPD_transp_1"/>
    <property type="match status" value="1"/>
</dbReference>
<dbReference type="Proteomes" id="UP000306509">
    <property type="component" value="Unassembled WGS sequence"/>
</dbReference>
<dbReference type="InterPro" id="IPR000515">
    <property type="entry name" value="MetI-like"/>
</dbReference>
<dbReference type="Gene3D" id="1.10.3720.10">
    <property type="entry name" value="MetI-like"/>
    <property type="match status" value="1"/>
</dbReference>
<keyword evidence="5" id="KW-0762">Sugar transport</keyword>
<feature type="transmembrane region" description="Helical" evidence="9">
    <location>
        <begin position="107"/>
        <end position="130"/>
    </location>
</feature>
<evidence type="ECO:0000256" key="7">
    <source>
        <dbReference type="ARBA" id="ARBA00022989"/>
    </source>
</evidence>
<evidence type="ECO:0000256" key="4">
    <source>
        <dbReference type="ARBA" id="ARBA00022475"/>
    </source>
</evidence>
<name>A0A4U8Q8G0_9FIRM</name>
<dbReference type="InterPro" id="IPR035906">
    <property type="entry name" value="MetI-like_sf"/>
</dbReference>
<evidence type="ECO:0000256" key="1">
    <source>
        <dbReference type="ARBA" id="ARBA00004651"/>
    </source>
</evidence>
<dbReference type="InterPro" id="IPR050901">
    <property type="entry name" value="BP-dep_ABC_trans_perm"/>
</dbReference>
<keyword evidence="4" id="KW-1003">Cell membrane</keyword>
<dbReference type="CDD" id="cd06261">
    <property type="entry name" value="TM_PBP2"/>
    <property type="match status" value="1"/>
</dbReference>
<sequence>MKLKNKLGNTITYIILIALSILWIFPIIWIVLTSFRAESGQFVSYFIPKGFTLNNYKMLFTMSEYPFFRWFSNTLIVSVASCLLSTFLTTSMAYVLSRLRFRMRKPIMKIALVLNMFPAFMSMIAVYYILKAMDLTQSLLALVLIYSSGAALTFYVAKGFFDTMPKALDESAKIDGATQFQVFTKIIFPLSKPMIVYTALTAFMAPWMDFIFSKVIMGDKLENYTVAIGLYTMMTKSSSNTMFTVFTAGCVIIAIPISLLFIYMQKYYVEGVTSGAVKG</sequence>
<feature type="transmembrane region" description="Helical" evidence="9">
    <location>
        <begin position="136"/>
        <end position="157"/>
    </location>
</feature>
<proteinExistence type="inferred from homology"/>
<evidence type="ECO:0000256" key="6">
    <source>
        <dbReference type="ARBA" id="ARBA00022692"/>
    </source>
</evidence>
<dbReference type="PANTHER" id="PTHR32243:SF50">
    <property type="entry name" value="MALTOSE_MALTODEXTRIN TRANSPORT SYSTEM PERMEASE PROTEIN MALG"/>
    <property type="match status" value="1"/>
</dbReference>
<evidence type="ECO:0000256" key="2">
    <source>
        <dbReference type="ARBA" id="ARBA00009047"/>
    </source>
</evidence>
<dbReference type="RefSeq" id="WP_044289682.1">
    <property type="nucleotide sequence ID" value="NZ_CABMJZ010000021.1"/>
</dbReference>
<evidence type="ECO:0000259" key="10">
    <source>
        <dbReference type="PROSITE" id="PS50928"/>
    </source>
</evidence>
<dbReference type="GO" id="GO:0042956">
    <property type="term" value="P:maltodextrin transmembrane transport"/>
    <property type="evidence" value="ECO:0007669"/>
    <property type="project" value="TreeGrafter"/>
</dbReference>
<evidence type="ECO:0000256" key="3">
    <source>
        <dbReference type="ARBA" id="ARBA00022448"/>
    </source>
</evidence>